<comment type="caution">
    <text evidence="1">The sequence shown here is derived from an EMBL/GenBank/DDBJ whole genome shotgun (WGS) entry which is preliminary data.</text>
</comment>
<accession>A0A371H134</accession>
<sequence length="102" mass="11855">MNRLPFVNILEPQHLFKEGPSQYSIDKLSIKFKEKDVSIINFDLTRLDNTVPKNTRPVYEETSKLQSPSYLPTMSQTLNTLIKEQPFQIDKETTLNPTTIKK</sequence>
<keyword evidence="2" id="KW-1185">Reference proteome</keyword>
<dbReference type="EMBL" id="QJKJ01003872">
    <property type="protein sequence ID" value="RDX96499.1"/>
    <property type="molecule type" value="Genomic_DNA"/>
</dbReference>
<organism evidence="1 2">
    <name type="scientific">Mucuna pruriens</name>
    <name type="common">Velvet bean</name>
    <name type="synonym">Dolichos pruriens</name>
    <dbReference type="NCBI Taxonomy" id="157652"/>
    <lineage>
        <taxon>Eukaryota</taxon>
        <taxon>Viridiplantae</taxon>
        <taxon>Streptophyta</taxon>
        <taxon>Embryophyta</taxon>
        <taxon>Tracheophyta</taxon>
        <taxon>Spermatophyta</taxon>
        <taxon>Magnoliopsida</taxon>
        <taxon>eudicotyledons</taxon>
        <taxon>Gunneridae</taxon>
        <taxon>Pentapetalae</taxon>
        <taxon>rosids</taxon>
        <taxon>fabids</taxon>
        <taxon>Fabales</taxon>
        <taxon>Fabaceae</taxon>
        <taxon>Papilionoideae</taxon>
        <taxon>50 kb inversion clade</taxon>
        <taxon>NPAAA clade</taxon>
        <taxon>indigoferoid/millettioid clade</taxon>
        <taxon>Phaseoleae</taxon>
        <taxon>Mucuna</taxon>
    </lineage>
</organism>
<feature type="non-terminal residue" evidence="1">
    <location>
        <position position="1"/>
    </location>
</feature>
<reference evidence="1" key="1">
    <citation type="submission" date="2018-05" db="EMBL/GenBank/DDBJ databases">
        <title>Draft genome of Mucuna pruriens seed.</title>
        <authorList>
            <person name="Nnadi N.E."/>
            <person name="Vos R."/>
            <person name="Hasami M.H."/>
            <person name="Devisetty U.K."/>
            <person name="Aguiy J.C."/>
        </authorList>
    </citation>
    <scope>NUCLEOTIDE SEQUENCE [LARGE SCALE GENOMIC DNA]</scope>
    <source>
        <strain evidence="1">JCA_2017</strain>
    </source>
</reference>
<name>A0A371H134_MUCPR</name>
<dbReference type="AlphaFoldDB" id="A0A371H134"/>
<gene>
    <name evidence="1" type="ORF">CR513_20836</name>
</gene>
<proteinExistence type="predicted"/>
<evidence type="ECO:0000313" key="1">
    <source>
        <dbReference type="EMBL" id="RDX96499.1"/>
    </source>
</evidence>
<protein>
    <submittedName>
        <fullName evidence="1">Uncharacterized protein</fullName>
    </submittedName>
</protein>
<evidence type="ECO:0000313" key="2">
    <source>
        <dbReference type="Proteomes" id="UP000257109"/>
    </source>
</evidence>
<dbReference type="Proteomes" id="UP000257109">
    <property type="component" value="Unassembled WGS sequence"/>
</dbReference>